<name>A0A1I5DKW9_9FIRM</name>
<dbReference type="Proteomes" id="UP000198806">
    <property type="component" value="Unassembled WGS sequence"/>
</dbReference>
<dbReference type="InterPro" id="IPR032267">
    <property type="entry name" value="DUF4832"/>
</dbReference>
<accession>A0A1I5DKW9</accession>
<gene>
    <name evidence="2" type="ORF">SAMN04489757_10643</name>
</gene>
<reference evidence="2 3" key="1">
    <citation type="submission" date="2016-10" db="EMBL/GenBank/DDBJ databases">
        <authorList>
            <person name="de Groot N.N."/>
        </authorList>
    </citation>
    <scope>NUCLEOTIDE SEQUENCE [LARGE SCALE GENOMIC DNA]</scope>
    <source>
        <strain evidence="2 3">DSM 1283</strain>
    </source>
</reference>
<dbReference type="Pfam" id="PF16116">
    <property type="entry name" value="DUF4832"/>
    <property type="match status" value="1"/>
</dbReference>
<dbReference type="Gene3D" id="3.20.20.80">
    <property type="entry name" value="Glycosidases"/>
    <property type="match status" value="1"/>
</dbReference>
<dbReference type="InterPro" id="IPR017853">
    <property type="entry name" value="GH"/>
</dbReference>
<evidence type="ECO:0000259" key="1">
    <source>
        <dbReference type="Pfam" id="PF16116"/>
    </source>
</evidence>
<dbReference type="RefSeq" id="WP_091684926.1">
    <property type="nucleotide sequence ID" value="NZ_BAABFM010000013.1"/>
</dbReference>
<dbReference type="STRING" id="1527.SAMN04489757_10643"/>
<evidence type="ECO:0000313" key="2">
    <source>
        <dbReference type="EMBL" id="SFN99441.1"/>
    </source>
</evidence>
<proteinExistence type="predicted"/>
<sequence length="444" mass="51386">MNKKNTIYPTIIDTAIINPGIGFIAAPELMGSKEKVYDNRGNEVEKYKFTEDSRTYNHPDSKVYFCSVGWRQIEREKGLYDWKLLEDKLEYAKSLGCTAVVRCSPYALNEEEDIPGWFRKECPHEPEFPFWRVDPNTTPYIEYWSNFIRDFAKHFDGNPIISSVDMTIVGAWGEGGGTEFLDEEAIKKVTDAYLDGFKITPLQALLHDPLSVKIIKERKAKVGFRVDCLGDMGGFHGEKWSHMLDFYPQNIQNFNMGSAWEKAPVLFEACWHMNDWYYQGWDIDYIIKESLKWHISSFNSKGTTVPEPWKEKVEGWIQKMGYRFELRKFTYDSLIKKGQYIHISGLWANVGVAPVYNPYTLVVRLVGEKGVHTFKSREDIRGWLPDMDILWEESFLIPDNVLEGTYNLEIGIETGVDKIGNIKLAIAGEKNGYYQMGKILIERD</sequence>
<dbReference type="OrthoDB" id="9761426at2"/>
<dbReference type="EMBL" id="FOWD01000006">
    <property type="protein sequence ID" value="SFN99441.1"/>
    <property type="molecule type" value="Genomic_DNA"/>
</dbReference>
<protein>
    <recommendedName>
        <fullName evidence="1">DUF4832 domain-containing protein</fullName>
    </recommendedName>
</protein>
<dbReference type="SUPFAM" id="SSF51445">
    <property type="entry name" value="(Trans)glycosidases"/>
    <property type="match status" value="1"/>
</dbReference>
<feature type="domain" description="DUF4832" evidence="1">
    <location>
        <begin position="286"/>
        <end position="414"/>
    </location>
</feature>
<organism evidence="2 3">
    <name type="scientific">Anaerocolumna aminovalerica</name>
    <dbReference type="NCBI Taxonomy" id="1527"/>
    <lineage>
        <taxon>Bacteria</taxon>
        <taxon>Bacillati</taxon>
        <taxon>Bacillota</taxon>
        <taxon>Clostridia</taxon>
        <taxon>Lachnospirales</taxon>
        <taxon>Lachnospiraceae</taxon>
        <taxon>Anaerocolumna</taxon>
    </lineage>
</organism>
<keyword evidence="3" id="KW-1185">Reference proteome</keyword>
<dbReference type="AlphaFoldDB" id="A0A1I5DKW9"/>
<evidence type="ECO:0000313" key="3">
    <source>
        <dbReference type="Proteomes" id="UP000198806"/>
    </source>
</evidence>